<name>A0ABS2QTF9_9BACI</name>
<gene>
    <name evidence="2" type="ORF">JOC83_001317</name>
</gene>
<keyword evidence="1" id="KW-0472">Membrane</keyword>
<organism evidence="2 3">
    <name type="scientific">Priestia iocasae</name>
    <dbReference type="NCBI Taxonomy" id="2291674"/>
    <lineage>
        <taxon>Bacteria</taxon>
        <taxon>Bacillati</taxon>
        <taxon>Bacillota</taxon>
        <taxon>Bacilli</taxon>
        <taxon>Bacillales</taxon>
        <taxon>Bacillaceae</taxon>
        <taxon>Priestia</taxon>
    </lineage>
</organism>
<proteinExistence type="predicted"/>
<dbReference type="SUPFAM" id="SSF48371">
    <property type="entry name" value="ARM repeat"/>
    <property type="match status" value="1"/>
</dbReference>
<dbReference type="EMBL" id="JAFBFC010000002">
    <property type="protein sequence ID" value="MBM7702483.1"/>
    <property type="molecule type" value="Genomic_DNA"/>
</dbReference>
<reference evidence="2 3" key="1">
    <citation type="submission" date="2021-01" db="EMBL/GenBank/DDBJ databases">
        <title>Genomic Encyclopedia of Type Strains, Phase IV (KMG-IV): sequencing the most valuable type-strain genomes for metagenomic binning, comparative biology and taxonomic classification.</title>
        <authorList>
            <person name="Goeker M."/>
        </authorList>
    </citation>
    <scope>NUCLEOTIDE SEQUENCE [LARGE SCALE GENOMIC DNA]</scope>
    <source>
        <strain evidence="2 3">DSM 104297</strain>
    </source>
</reference>
<evidence type="ECO:0008006" key="4">
    <source>
        <dbReference type="Google" id="ProtNLM"/>
    </source>
</evidence>
<feature type="transmembrane region" description="Helical" evidence="1">
    <location>
        <begin position="6"/>
        <end position="28"/>
    </location>
</feature>
<keyword evidence="1" id="KW-1133">Transmembrane helix</keyword>
<protein>
    <recommendedName>
        <fullName evidence="4">HEAT repeat domain-containing protein</fullName>
    </recommendedName>
</protein>
<keyword evidence="3" id="KW-1185">Reference proteome</keyword>
<dbReference type="InterPro" id="IPR011989">
    <property type="entry name" value="ARM-like"/>
</dbReference>
<sequence>MVNEMSIVLTVMMSLFLLLVILFFYLITVKAFKNRQQMTINNYKDTLRDQLFRYLYEEDNAFIEKQWSPQEMIAIEELLSDYADVVDGNLPKNRIRLYAEKHFTRKYEKALYHRRWSIRMNALYEIEDFYMHGMIAPVLAFYEKRSLTIAEESQVLKILIAFRYPMFAKYIIQTQNVLSQSLYRSLFGRMNKEQFQQCIDMYKDFEEELQLCLIDMIGIQHKLEFASFVESLLSSSSQEHRIRALKALNELSYPIQLPVITPHLTADAWQERMMAAKLLGKTKEQEALKLLTTLIQDSHFSVRSNAAQAMLLIRGGKESLFEFYQTTNDRYAKDMAQEWLEKGGEEIVE</sequence>
<accession>A0ABS2QTF9</accession>
<dbReference type="RefSeq" id="WP_239583388.1">
    <property type="nucleotide sequence ID" value="NZ_JAFBFC010000002.1"/>
</dbReference>
<dbReference type="Gene3D" id="1.25.10.10">
    <property type="entry name" value="Leucine-rich Repeat Variant"/>
    <property type="match status" value="1"/>
</dbReference>
<dbReference type="Pfam" id="PF13646">
    <property type="entry name" value="HEAT_2"/>
    <property type="match status" value="1"/>
</dbReference>
<evidence type="ECO:0000313" key="2">
    <source>
        <dbReference type="EMBL" id="MBM7702483.1"/>
    </source>
</evidence>
<keyword evidence="1" id="KW-0812">Transmembrane</keyword>
<evidence type="ECO:0000256" key="1">
    <source>
        <dbReference type="SAM" id="Phobius"/>
    </source>
</evidence>
<evidence type="ECO:0000313" key="3">
    <source>
        <dbReference type="Proteomes" id="UP000809829"/>
    </source>
</evidence>
<comment type="caution">
    <text evidence="2">The sequence shown here is derived from an EMBL/GenBank/DDBJ whole genome shotgun (WGS) entry which is preliminary data.</text>
</comment>
<dbReference type="InterPro" id="IPR016024">
    <property type="entry name" value="ARM-type_fold"/>
</dbReference>
<dbReference type="Proteomes" id="UP000809829">
    <property type="component" value="Unassembled WGS sequence"/>
</dbReference>